<keyword evidence="2" id="KW-1185">Reference proteome</keyword>
<comment type="caution">
    <text evidence="1">The sequence shown here is derived from an EMBL/GenBank/DDBJ whole genome shotgun (WGS) entry which is preliminary data.</text>
</comment>
<sequence length="78" mass="9014">MNDSSSPKMEHVRKQFQDCMDFQERSFPNCQFHVFYLAGLAGHDELLREVIAPRYRSRSVGYTLPASIFASPYVQGVR</sequence>
<accession>A0ABN8UDV4</accession>
<dbReference type="EMBL" id="CALYLO010000008">
    <property type="protein sequence ID" value="CAH8247980.1"/>
    <property type="molecule type" value="Genomic_DNA"/>
</dbReference>
<evidence type="ECO:0000313" key="2">
    <source>
        <dbReference type="Proteomes" id="UP001154322"/>
    </source>
</evidence>
<reference evidence="1" key="1">
    <citation type="submission" date="2022-06" db="EMBL/GenBank/DDBJ databases">
        <authorList>
            <person name="Dietemann V."/>
            <person name="Ory F."/>
            <person name="Dainat B."/>
            <person name="Oberhansli S."/>
        </authorList>
    </citation>
    <scope>NUCLEOTIDE SEQUENCE</scope>
    <source>
        <strain evidence="1">Ena-SAMPLE-TAB-26-04-2022-14:26:32:270-5432</strain>
    </source>
</reference>
<protein>
    <submittedName>
        <fullName evidence="1">Uncharacterized protein</fullName>
    </submittedName>
</protein>
<dbReference type="RefSeq" id="WP_213429544.1">
    <property type="nucleotide sequence ID" value="NZ_AP031286.1"/>
</dbReference>
<proteinExistence type="predicted"/>
<dbReference type="Proteomes" id="UP001154322">
    <property type="component" value="Unassembled WGS sequence"/>
</dbReference>
<organism evidence="1 2">
    <name type="scientific">Paenibacillus melissococcoides</name>
    <dbReference type="NCBI Taxonomy" id="2912268"/>
    <lineage>
        <taxon>Bacteria</taxon>
        <taxon>Bacillati</taxon>
        <taxon>Bacillota</taxon>
        <taxon>Bacilli</taxon>
        <taxon>Bacillales</taxon>
        <taxon>Paenibacillaceae</taxon>
        <taxon>Paenibacillus</taxon>
    </lineage>
</organism>
<gene>
    <name evidence="1" type="ORF">WJ0W_005235</name>
</gene>
<name>A0ABN8UDV4_9BACL</name>
<evidence type="ECO:0000313" key="1">
    <source>
        <dbReference type="EMBL" id="CAH8247980.1"/>
    </source>
</evidence>